<keyword evidence="1" id="KW-0805">Transcription regulation</keyword>
<reference evidence="7" key="1">
    <citation type="journal article" date="2019" name="Int. J. Syst. Evol. Microbiol.">
        <title>The Global Catalogue of Microorganisms (GCM) 10K type strain sequencing project: providing services to taxonomists for standard genome sequencing and annotation.</title>
        <authorList>
            <consortium name="The Broad Institute Genomics Platform"/>
            <consortium name="The Broad Institute Genome Sequencing Center for Infectious Disease"/>
            <person name="Wu L."/>
            <person name="Ma J."/>
        </authorList>
    </citation>
    <scope>NUCLEOTIDE SEQUENCE [LARGE SCALE GENOMIC DNA]</scope>
    <source>
        <strain evidence="7">CGMCC 4.7241</strain>
    </source>
</reference>
<dbReference type="PANTHER" id="PTHR30055:SF151">
    <property type="entry name" value="TRANSCRIPTIONAL REGULATORY PROTEIN"/>
    <property type="match status" value="1"/>
</dbReference>
<feature type="domain" description="HTH tetR-type" evidence="5">
    <location>
        <begin position="4"/>
        <end position="64"/>
    </location>
</feature>
<dbReference type="SUPFAM" id="SSF48498">
    <property type="entry name" value="Tetracyclin repressor-like, C-terminal domain"/>
    <property type="match status" value="1"/>
</dbReference>
<dbReference type="Gene3D" id="1.10.357.10">
    <property type="entry name" value="Tetracycline Repressor, domain 2"/>
    <property type="match status" value="1"/>
</dbReference>
<evidence type="ECO:0000313" key="6">
    <source>
        <dbReference type="EMBL" id="MFC3764850.1"/>
    </source>
</evidence>
<evidence type="ECO:0000259" key="5">
    <source>
        <dbReference type="PROSITE" id="PS50977"/>
    </source>
</evidence>
<dbReference type="InterPro" id="IPR009057">
    <property type="entry name" value="Homeodomain-like_sf"/>
</dbReference>
<feature type="DNA-binding region" description="H-T-H motif" evidence="4">
    <location>
        <begin position="27"/>
        <end position="46"/>
    </location>
</feature>
<comment type="caution">
    <text evidence="6">The sequence shown here is derived from an EMBL/GenBank/DDBJ whole genome shotgun (WGS) entry which is preliminary data.</text>
</comment>
<evidence type="ECO:0000256" key="2">
    <source>
        <dbReference type="ARBA" id="ARBA00023125"/>
    </source>
</evidence>
<sequence length="222" mass="23021">MARNLSPAAIARTALELGDQDGPAAMSMRAIAGRLGCDPMALYRHFANREALLDAVADLGLAEVADPDPQQAWDVRIVATATAMRQTALLHPGIAAHLASRPSLGEHGRRLGAGLLTALREGGLPAGTAVRVLQTLVAYLAAGLAMAVQAGVRDERWWQASEVVDALATPGLGEELFAVGSAEQFAFGLDLLMVGIRAQARPGVADNGHGSDVPARGSEYSG</sequence>
<dbReference type="InterPro" id="IPR004111">
    <property type="entry name" value="Repressor_TetR_C"/>
</dbReference>
<dbReference type="RefSeq" id="WP_205117639.1">
    <property type="nucleotide sequence ID" value="NZ_JAFBCM010000001.1"/>
</dbReference>
<evidence type="ECO:0000313" key="7">
    <source>
        <dbReference type="Proteomes" id="UP001595699"/>
    </source>
</evidence>
<gene>
    <name evidence="6" type="ORF">ACFOUW_28700</name>
</gene>
<evidence type="ECO:0000256" key="4">
    <source>
        <dbReference type="PROSITE-ProRule" id="PRU00335"/>
    </source>
</evidence>
<dbReference type="InterPro" id="IPR036271">
    <property type="entry name" value="Tet_transcr_reg_TetR-rel_C_sf"/>
</dbReference>
<dbReference type="InterPro" id="IPR050109">
    <property type="entry name" value="HTH-type_TetR-like_transc_reg"/>
</dbReference>
<evidence type="ECO:0000256" key="3">
    <source>
        <dbReference type="ARBA" id="ARBA00023163"/>
    </source>
</evidence>
<dbReference type="SUPFAM" id="SSF46689">
    <property type="entry name" value="Homeodomain-like"/>
    <property type="match status" value="1"/>
</dbReference>
<dbReference type="Proteomes" id="UP001595699">
    <property type="component" value="Unassembled WGS sequence"/>
</dbReference>
<keyword evidence="7" id="KW-1185">Reference proteome</keyword>
<keyword evidence="2 4" id="KW-0238">DNA-binding</keyword>
<organism evidence="6 7">
    <name type="scientific">Tenggerimyces flavus</name>
    <dbReference type="NCBI Taxonomy" id="1708749"/>
    <lineage>
        <taxon>Bacteria</taxon>
        <taxon>Bacillati</taxon>
        <taxon>Actinomycetota</taxon>
        <taxon>Actinomycetes</taxon>
        <taxon>Propionibacteriales</taxon>
        <taxon>Nocardioidaceae</taxon>
        <taxon>Tenggerimyces</taxon>
    </lineage>
</organism>
<accession>A0ABV7YM61</accession>
<name>A0ABV7YM61_9ACTN</name>
<protein>
    <submittedName>
        <fullName evidence="6">TetR/AcrR family transcriptional regulator</fullName>
    </submittedName>
</protein>
<dbReference type="Pfam" id="PF02909">
    <property type="entry name" value="TetR_C_1"/>
    <property type="match status" value="1"/>
</dbReference>
<dbReference type="PROSITE" id="PS50977">
    <property type="entry name" value="HTH_TETR_2"/>
    <property type="match status" value="1"/>
</dbReference>
<evidence type="ECO:0000256" key="1">
    <source>
        <dbReference type="ARBA" id="ARBA00023015"/>
    </source>
</evidence>
<dbReference type="EMBL" id="JBHRZH010000034">
    <property type="protein sequence ID" value="MFC3764850.1"/>
    <property type="molecule type" value="Genomic_DNA"/>
</dbReference>
<proteinExistence type="predicted"/>
<dbReference type="Pfam" id="PF00440">
    <property type="entry name" value="TetR_N"/>
    <property type="match status" value="1"/>
</dbReference>
<dbReference type="InterPro" id="IPR001647">
    <property type="entry name" value="HTH_TetR"/>
</dbReference>
<keyword evidence="3" id="KW-0804">Transcription</keyword>
<dbReference type="PANTHER" id="PTHR30055">
    <property type="entry name" value="HTH-TYPE TRANSCRIPTIONAL REGULATOR RUTR"/>
    <property type="match status" value="1"/>
</dbReference>